<dbReference type="OrthoDB" id="5296at2759"/>
<dbReference type="EMBL" id="QOIP01000005">
    <property type="protein sequence ID" value="RLU22417.1"/>
    <property type="molecule type" value="Genomic_DNA"/>
</dbReference>
<dbReference type="CDD" id="cd05325">
    <property type="entry name" value="carb_red_sniffer_like_SDR_c"/>
    <property type="match status" value="1"/>
</dbReference>
<gene>
    <name evidence="4" type="ORF">DMN91_004695</name>
</gene>
<protein>
    <recommendedName>
        <fullName evidence="5">C-factor</fullName>
    </recommendedName>
</protein>
<reference evidence="4" key="1">
    <citation type="journal article" date="2018" name="Genome Res.">
        <title>The genomic architecture and molecular evolution of ant odorant receptors.</title>
        <authorList>
            <person name="McKenzie S.K."/>
            <person name="Kronauer D.J.C."/>
        </authorList>
    </citation>
    <scope>NUCLEOTIDE SEQUENCE [LARGE SCALE GENOMIC DNA]</scope>
    <source>
        <strain evidence="4">Clonal line C1</strain>
    </source>
</reference>
<dbReference type="GO" id="GO:0005737">
    <property type="term" value="C:cytoplasm"/>
    <property type="evidence" value="ECO:0007669"/>
    <property type="project" value="TreeGrafter"/>
</dbReference>
<organism evidence="4">
    <name type="scientific">Ooceraea biroi</name>
    <name type="common">Clonal raider ant</name>
    <name type="synonym">Cerapachys biroi</name>
    <dbReference type="NCBI Taxonomy" id="2015173"/>
    <lineage>
        <taxon>Eukaryota</taxon>
        <taxon>Metazoa</taxon>
        <taxon>Ecdysozoa</taxon>
        <taxon>Arthropoda</taxon>
        <taxon>Hexapoda</taxon>
        <taxon>Insecta</taxon>
        <taxon>Pterygota</taxon>
        <taxon>Neoptera</taxon>
        <taxon>Endopterygota</taxon>
        <taxon>Hymenoptera</taxon>
        <taxon>Apocrita</taxon>
        <taxon>Aculeata</taxon>
        <taxon>Formicoidea</taxon>
        <taxon>Formicidae</taxon>
        <taxon>Dorylinae</taxon>
        <taxon>Ooceraea</taxon>
    </lineage>
</organism>
<dbReference type="PANTHER" id="PTHR43544:SF7">
    <property type="entry name" value="NADB-LER2"/>
    <property type="match status" value="1"/>
</dbReference>
<dbReference type="AlphaFoldDB" id="A0A3L8DPU0"/>
<dbReference type="PANTHER" id="PTHR43544">
    <property type="entry name" value="SHORT-CHAIN DEHYDROGENASE/REDUCTASE"/>
    <property type="match status" value="1"/>
</dbReference>
<evidence type="ECO:0000256" key="2">
    <source>
        <dbReference type="ARBA" id="ARBA00023002"/>
    </source>
</evidence>
<keyword evidence="1" id="KW-0521">NADP</keyword>
<dbReference type="PRINTS" id="PR00081">
    <property type="entry name" value="GDHRDH"/>
</dbReference>
<keyword evidence="2" id="KW-0560">Oxidoreductase</keyword>
<evidence type="ECO:0000256" key="3">
    <source>
        <dbReference type="RuleBase" id="RU000363"/>
    </source>
</evidence>
<dbReference type="Gene3D" id="3.40.50.720">
    <property type="entry name" value="NAD(P)-binding Rossmann-like Domain"/>
    <property type="match status" value="1"/>
</dbReference>
<sequence length="275" mass="29616">MCAAVHHASLVAGKSLGRALRENGSGDDMRSILVTGCNRGLGLGLVKRLTKLPTPPDIFATCRDANKATELRALAEKSSNVHIIEIDLTDTDSYNQIVDVVSKEVKDTGLNVLFNNAGISSKFTRLGLVKKKQITDAFLINTVAPIMLTKALLPLLKTAAKNTEDKTGLSVKRAAVINMTSILGSIAENTEGGFYPYRCSKAALNAATKSMSIDLRADGILVACLHPGWVRTDLGGSNAPMEVDTSVRHILDTLDSLTEEHNGRFLQYDGKLLPW</sequence>
<evidence type="ECO:0000313" key="4">
    <source>
        <dbReference type="EMBL" id="RLU22417.1"/>
    </source>
</evidence>
<comment type="caution">
    <text evidence="4">The sequence shown here is derived from an EMBL/GenBank/DDBJ whole genome shotgun (WGS) entry which is preliminary data.</text>
</comment>
<comment type="similarity">
    <text evidence="3">Belongs to the short-chain dehydrogenases/reductases (SDR) family.</text>
</comment>
<dbReference type="InterPro" id="IPR002347">
    <property type="entry name" value="SDR_fam"/>
</dbReference>
<evidence type="ECO:0000256" key="1">
    <source>
        <dbReference type="ARBA" id="ARBA00022857"/>
    </source>
</evidence>
<accession>A0A3L8DPU0</accession>
<dbReference type="SUPFAM" id="SSF51735">
    <property type="entry name" value="NAD(P)-binding Rossmann-fold domains"/>
    <property type="match status" value="1"/>
</dbReference>
<dbReference type="InterPro" id="IPR051468">
    <property type="entry name" value="Fungal_SecMetab_SDRs"/>
</dbReference>
<reference evidence="4" key="2">
    <citation type="submission" date="2018-07" db="EMBL/GenBank/DDBJ databases">
        <authorList>
            <person name="Mckenzie S.K."/>
            <person name="Kronauer D.J.C."/>
        </authorList>
    </citation>
    <scope>NUCLEOTIDE SEQUENCE</scope>
    <source>
        <strain evidence="4">Clonal line C1</strain>
    </source>
</reference>
<dbReference type="Pfam" id="PF00106">
    <property type="entry name" value="adh_short"/>
    <property type="match status" value="1"/>
</dbReference>
<dbReference type="GO" id="GO:0004090">
    <property type="term" value="F:carbonyl reductase (NADPH) activity"/>
    <property type="evidence" value="ECO:0007669"/>
    <property type="project" value="TreeGrafter"/>
</dbReference>
<dbReference type="InterPro" id="IPR036291">
    <property type="entry name" value="NAD(P)-bd_dom_sf"/>
</dbReference>
<dbReference type="Proteomes" id="UP000279307">
    <property type="component" value="Chromosome 5"/>
</dbReference>
<proteinExistence type="inferred from homology"/>
<dbReference type="PRINTS" id="PR00080">
    <property type="entry name" value="SDRFAMILY"/>
</dbReference>
<evidence type="ECO:0008006" key="5">
    <source>
        <dbReference type="Google" id="ProtNLM"/>
    </source>
</evidence>
<name>A0A3L8DPU0_OOCBI</name>